<dbReference type="OrthoDB" id="7443339at2"/>
<dbReference type="Gene3D" id="2.60.40.10">
    <property type="entry name" value="Immunoglobulins"/>
    <property type="match status" value="1"/>
</dbReference>
<dbReference type="InterPro" id="IPR035986">
    <property type="entry name" value="PKD_dom_sf"/>
</dbReference>
<dbReference type="EMBL" id="CP034951">
    <property type="protein sequence ID" value="QAA80447.1"/>
    <property type="molecule type" value="Genomic_DNA"/>
</dbReference>
<feature type="chain" id="PRO_5019519094" evidence="2">
    <location>
        <begin position="20"/>
        <end position="418"/>
    </location>
</feature>
<keyword evidence="5" id="KW-1185">Reference proteome</keyword>
<evidence type="ECO:0000313" key="5">
    <source>
        <dbReference type="Proteomes" id="UP000285517"/>
    </source>
</evidence>
<evidence type="ECO:0000259" key="3">
    <source>
        <dbReference type="PROSITE" id="PS50093"/>
    </source>
</evidence>
<dbReference type="InterPro" id="IPR026444">
    <property type="entry name" value="Secre_tail"/>
</dbReference>
<dbReference type="InterPro" id="IPR022409">
    <property type="entry name" value="PKD/Chitinase_dom"/>
</dbReference>
<proteinExistence type="predicted"/>
<dbReference type="AlphaFoldDB" id="A0A410FZJ6"/>
<dbReference type="InterPro" id="IPR013783">
    <property type="entry name" value="Ig-like_fold"/>
</dbReference>
<name>A0A410FZJ6_9FLAO</name>
<organism evidence="4 5">
    <name type="scientific">Aequorivita ciconiae</name>
    <dbReference type="NCBI Taxonomy" id="2494375"/>
    <lineage>
        <taxon>Bacteria</taxon>
        <taxon>Pseudomonadati</taxon>
        <taxon>Bacteroidota</taxon>
        <taxon>Flavobacteriia</taxon>
        <taxon>Flavobacteriales</taxon>
        <taxon>Flavobacteriaceae</taxon>
        <taxon>Aequorivita</taxon>
    </lineage>
</organism>
<dbReference type="GO" id="GO:0016788">
    <property type="term" value="F:hydrolase activity, acting on ester bonds"/>
    <property type="evidence" value="ECO:0007669"/>
    <property type="project" value="UniProtKB-ARBA"/>
</dbReference>
<dbReference type="NCBIfam" id="TIGR04183">
    <property type="entry name" value="Por_Secre_tail"/>
    <property type="match status" value="1"/>
</dbReference>
<feature type="signal peptide" evidence="2">
    <location>
        <begin position="1"/>
        <end position="19"/>
    </location>
</feature>
<dbReference type="SUPFAM" id="SSF49299">
    <property type="entry name" value="PKD domain"/>
    <property type="match status" value="1"/>
</dbReference>
<evidence type="ECO:0000313" key="4">
    <source>
        <dbReference type="EMBL" id="QAA80447.1"/>
    </source>
</evidence>
<feature type="domain" description="PKD" evidence="3">
    <location>
        <begin position="286"/>
        <end position="315"/>
    </location>
</feature>
<dbReference type="CDD" id="cd00146">
    <property type="entry name" value="PKD"/>
    <property type="match status" value="1"/>
</dbReference>
<dbReference type="Gene3D" id="3.40.50.1110">
    <property type="entry name" value="SGNH hydrolase"/>
    <property type="match status" value="1"/>
</dbReference>
<dbReference type="Gene3D" id="2.60.40.3080">
    <property type="match status" value="1"/>
</dbReference>
<dbReference type="Proteomes" id="UP000285517">
    <property type="component" value="Chromosome"/>
</dbReference>
<sequence length="418" mass="46903">MKQFLLLLSLALAIFSVQGQSTKKVLFIGNSYTAVNNLPLMVSNMANSTGDELIYDSNSPGGYRFMNHASDPTTLAKINSNNWDYVVLQAQSQETSLSEAQMQAEVYPYAESLSNAIRTNNECSQPLFYMTWGRENGDPVNCADLPWVCTYEGMDDVIRATYIFMSDSNDAELAPAGAVWRYIRENHPSINLYSPDESHPSMAGSYAVACAFYAMIYKKDPTSIPWNSTLNEPDANLIKMAAKNIVYDVISTWDFTQKPIADFSETINGGTVSFTNTSTDFDTIFWEFGDGNTSTEVNPTHTYFENGIYTVSQTIGKCGKSDTKIKTVEIQTLNKQIFNQESFSIYPNPAHNILNLKLKKNYKNIQIIILNLSGKTVFNQSVENVSDFTMDISSLSKGLYLIKIAWDNIFYIEKMIKN</sequence>
<evidence type="ECO:0000256" key="1">
    <source>
        <dbReference type="ARBA" id="ARBA00022729"/>
    </source>
</evidence>
<dbReference type="Pfam" id="PF18911">
    <property type="entry name" value="PKD_4"/>
    <property type="match status" value="1"/>
</dbReference>
<keyword evidence="1 2" id="KW-0732">Signal</keyword>
<protein>
    <submittedName>
        <fullName evidence="4">T9SS type A sorting domain-containing protein</fullName>
    </submittedName>
</protein>
<dbReference type="PROSITE" id="PS50093">
    <property type="entry name" value="PKD"/>
    <property type="match status" value="1"/>
</dbReference>
<gene>
    <name evidence="4" type="ORF">EI546_01300</name>
</gene>
<reference evidence="4 5" key="1">
    <citation type="submission" date="2019-01" db="EMBL/GenBank/DDBJ databases">
        <title>Complete genome sequencing of Aequorivita sp. H23M31.</title>
        <authorList>
            <person name="Bae J.-W."/>
        </authorList>
    </citation>
    <scope>NUCLEOTIDE SEQUENCE [LARGE SCALE GENOMIC DNA]</scope>
    <source>
        <strain evidence="4 5">H23M31</strain>
    </source>
</reference>
<dbReference type="Pfam" id="PF18962">
    <property type="entry name" value="Por_Secre_tail"/>
    <property type="match status" value="1"/>
</dbReference>
<dbReference type="SMART" id="SM00089">
    <property type="entry name" value="PKD"/>
    <property type="match status" value="1"/>
</dbReference>
<dbReference type="KEGG" id="aev:EI546_01300"/>
<dbReference type="InterPro" id="IPR000601">
    <property type="entry name" value="PKD_dom"/>
</dbReference>
<accession>A0A410FZJ6</accession>
<dbReference type="InterPro" id="IPR036514">
    <property type="entry name" value="SGNH_hydro_sf"/>
</dbReference>
<evidence type="ECO:0000256" key="2">
    <source>
        <dbReference type="SAM" id="SignalP"/>
    </source>
</evidence>
<dbReference type="RefSeq" id="WP_128248847.1">
    <property type="nucleotide sequence ID" value="NZ_CP034951.1"/>
</dbReference>